<evidence type="ECO:0000256" key="1">
    <source>
        <dbReference type="ARBA" id="ARBA00023015"/>
    </source>
</evidence>
<organism evidence="5 6">
    <name type="scientific">Paenibacillus chungangensis</name>
    <dbReference type="NCBI Taxonomy" id="696535"/>
    <lineage>
        <taxon>Bacteria</taxon>
        <taxon>Bacillati</taxon>
        <taxon>Bacillota</taxon>
        <taxon>Bacilli</taxon>
        <taxon>Bacillales</taxon>
        <taxon>Paenibacillaceae</taxon>
        <taxon>Paenibacillus</taxon>
    </lineage>
</organism>
<name>A0ABW3HUH5_9BACL</name>
<sequence length="275" mass="30833">MTVGVSTLFNRLEHIHTAYKEACDILDMRSVGERGMLFHAASALPGNANVLFASNKKETARKYLENGHVEGAAQLLVQLFTEAREQNMRFAAFRQTASDLLYYAVEAVYARRIDEDKVFGMPAGEMITYVNSLHNPGSIEAACLSVYNNVTSHIQALQQSNQAIAGMLEYIAEHLAEANLTAIAERFNMNSNYVSQYFKKHQGVTYTDYINRLRIEKAKELLLNSNDKAADIGRSVGFNNANAFIRMFKKLEGVTPSEYRKDTRRMVGGYSTMEG</sequence>
<dbReference type="PANTHER" id="PTHR43280">
    <property type="entry name" value="ARAC-FAMILY TRANSCRIPTIONAL REGULATOR"/>
    <property type="match status" value="1"/>
</dbReference>
<dbReference type="InterPro" id="IPR009057">
    <property type="entry name" value="Homeodomain-like_sf"/>
</dbReference>
<protein>
    <submittedName>
        <fullName evidence="5">Helix-turn-helix domain-containing protein</fullName>
    </submittedName>
</protein>
<dbReference type="InterPro" id="IPR020449">
    <property type="entry name" value="Tscrpt_reg_AraC-type_HTH"/>
</dbReference>
<proteinExistence type="predicted"/>
<keyword evidence="6" id="KW-1185">Reference proteome</keyword>
<evidence type="ECO:0000259" key="4">
    <source>
        <dbReference type="PROSITE" id="PS01124"/>
    </source>
</evidence>
<dbReference type="InterPro" id="IPR018060">
    <property type="entry name" value="HTH_AraC"/>
</dbReference>
<evidence type="ECO:0000256" key="2">
    <source>
        <dbReference type="ARBA" id="ARBA00023125"/>
    </source>
</evidence>
<dbReference type="SUPFAM" id="SSF46689">
    <property type="entry name" value="Homeodomain-like"/>
    <property type="match status" value="1"/>
</dbReference>
<feature type="domain" description="HTH araC/xylS-type" evidence="4">
    <location>
        <begin position="165"/>
        <end position="262"/>
    </location>
</feature>
<dbReference type="SMART" id="SM00342">
    <property type="entry name" value="HTH_ARAC"/>
    <property type="match status" value="1"/>
</dbReference>
<comment type="caution">
    <text evidence="5">The sequence shown here is derived from an EMBL/GenBank/DDBJ whole genome shotgun (WGS) entry which is preliminary data.</text>
</comment>
<evidence type="ECO:0000313" key="5">
    <source>
        <dbReference type="EMBL" id="MFD0960935.1"/>
    </source>
</evidence>
<dbReference type="PANTHER" id="PTHR43280:SF28">
    <property type="entry name" value="HTH-TYPE TRANSCRIPTIONAL ACTIVATOR RHAS"/>
    <property type="match status" value="1"/>
</dbReference>
<dbReference type="PRINTS" id="PR00032">
    <property type="entry name" value="HTHARAC"/>
</dbReference>
<keyword evidence="3" id="KW-0804">Transcription</keyword>
<dbReference type="EMBL" id="JBHTJZ010000024">
    <property type="protein sequence ID" value="MFD0960935.1"/>
    <property type="molecule type" value="Genomic_DNA"/>
</dbReference>
<dbReference type="PROSITE" id="PS01124">
    <property type="entry name" value="HTH_ARAC_FAMILY_2"/>
    <property type="match status" value="1"/>
</dbReference>
<reference evidence="6" key="1">
    <citation type="journal article" date="2019" name="Int. J. Syst. Evol. Microbiol.">
        <title>The Global Catalogue of Microorganisms (GCM) 10K type strain sequencing project: providing services to taxonomists for standard genome sequencing and annotation.</title>
        <authorList>
            <consortium name="The Broad Institute Genomics Platform"/>
            <consortium name="The Broad Institute Genome Sequencing Center for Infectious Disease"/>
            <person name="Wu L."/>
            <person name="Ma J."/>
        </authorList>
    </citation>
    <scope>NUCLEOTIDE SEQUENCE [LARGE SCALE GENOMIC DNA]</scope>
    <source>
        <strain evidence="6">CCUG 59129</strain>
    </source>
</reference>
<keyword evidence="2" id="KW-0238">DNA-binding</keyword>
<accession>A0ABW3HUH5</accession>
<keyword evidence="1" id="KW-0805">Transcription regulation</keyword>
<dbReference type="Proteomes" id="UP001596989">
    <property type="component" value="Unassembled WGS sequence"/>
</dbReference>
<dbReference type="RefSeq" id="WP_377565909.1">
    <property type="nucleotide sequence ID" value="NZ_JBHTJZ010000024.1"/>
</dbReference>
<dbReference type="Gene3D" id="1.10.10.60">
    <property type="entry name" value="Homeodomain-like"/>
    <property type="match status" value="2"/>
</dbReference>
<evidence type="ECO:0000313" key="6">
    <source>
        <dbReference type="Proteomes" id="UP001596989"/>
    </source>
</evidence>
<evidence type="ECO:0000256" key="3">
    <source>
        <dbReference type="ARBA" id="ARBA00023163"/>
    </source>
</evidence>
<gene>
    <name evidence="5" type="ORF">ACFQ2I_16210</name>
</gene>
<dbReference type="Pfam" id="PF12833">
    <property type="entry name" value="HTH_18"/>
    <property type="match status" value="1"/>
</dbReference>